<accession>A0ABQ9G0J4</accession>
<gene>
    <name evidence="1" type="ORF">PR048_033526</name>
</gene>
<dbReference type="EMBL" id="JARBHB010000017">
    <property type="protein sequence ID" value="KAJ8866002.1"/>
    <property type="molecule type" value="Genomic_DNA"/>
</dbReference>
<reference evidence="1 2" key="1">
    <citation type="submission" date="2023-02" db="EMBL/GenBank/DDBJ databases">
        <title>LHISI_Scaffold_Assembly.</title>
        <authorList>
            <person name="Stuart O.P."/>
            <person name="Cleave R."/>
            <person name="Magrath M.J.L."/>
            <person name="Mikheyev A.S."/>
        </authorList>
    </citation>
    <scope>NUCLEOTIDE SEQUENCE [LARGE SCALE GENOMIC DNA]</scope>
    <source>
        <strain evidence="1">Daus_M_001</strain>
        <tissue evidence="1">Leg muscle</tissue>
    </source>
</reference>
<organism evidence="1 2">
    <name type="scientific">Dryococelus australis</name>
    <dbReference type="NCBI Taxonomy" id="614101"/>
    <lineage>
        <taxon>Eukaryota</taxon>
        <taxon>Metazoa</taxon>
        <taxon>Ecdysozoa</taxon>
        <taxon>Arthropoda</taxon>
        <taxon>Hexapoda</taxon>
        <taxon>Insecta</taxon>
        <taxon>Pterygota</taxon>
        <taxon>Neoptera</taxon>
        <taxon>Polyneoptera</taxon>
        <taxon>Phasmatodea</taxon>
        <taxon>Verophasmatodea</taxon>
        <taxon>Anareolatae</taxon>
        <taxon>Phasmatidae</taxon>
        <taxon>Eurycanthinae</taxon>
        <taxon>Dryococelus</taxon>
    </lineage>
</organism>
<evidence type="ECO:0000313" key="1">
    <source>
        <dbReference type="EMBL" id="KAJ8866002.1"/>
    </source>
</evidence>
<keyword evidence="2" id="KW-1185">Reference proteome</keyword>
<protein>
    <submittedName>
        <fullName evidence="1">Uncharacterized protein</fullName>
    </submittedName>
</protein>
<name>A0ABQ9G0J4_9NEOP</name>
<evidence type="ECO:0000313" key="2">
    <source>
        <dbReference type="Proteomes" id="UP001159363"/>
    </source>
</evidence>
<sequence length="229" mass="25587">MWNEIFKQVLPELHSSVVLKVLKALMYATPVHDVGTLRNRIVVGCETMRNFPGIYQRIRLSMQRLSDSKWGDSGPVDRAIPSGAAMAHWIELYQLGLQWPIAILTGSSTETGVAVQFFQFHEDPENVQDVELSRLTHTEDQHIPFAGPLELIDTNGEWTRIELGSPLVDDLPIMNAVKYRAVSGVVWTNRAMARSNTDTYRTGVLAVVDTGDSLLICLKCQQIVADLNV</sequence>
<dbReference type="Proteomes" id="UP001159363">
    <property type="component" value="Chromosome 16"/>
</dbReference>
<proteinExistence type="predicted"/>
<comment type="caution">
    <text evidence="1">The sequence shown here is derived from an EMBL/GenBank/DDBJ whole genome shotgun (WGS) entry which is preliminary data.</text>
</comment>